<sequence length="131" mass="14617">MTEPDQATFWNERYASEKYLFGTQPNAFLAREAHRLTPGSKILAIADGEGRNSVFLAQHGHDVVATDISELAINKARSLAKRRGVAVEYRLVDLTGWDWPEETFDAVIGIFIQFAGPALRTRMLGGCRRHG</sequence>
<dbReference type="OrthoDB" id="9786503at2"/>
<reference evidence="2 3" key="1">
    <citation type="journal article" date="2002" name="Int. J. Syst. Evol. Microbiol.">
        <title>Sphingopyxis witflariensis sp. nov., isolated from activated sludge.</title>
        <authorList>
            <person name="Kampfer P."/>
            <person name="Witzenberger R."/>
            <person name="Denner E.B."/>
            <person name="Busse H.J."/>
            <person name="Neef A."/>
        </authorList>
    </citation>
    <scope>NUCLEOTIDE SEQUENCE [LARGE SCALE GENOMIC DNA]</scope>
    <source>
        <strain evidence="2 3">DSM 14551</strain>
    </source>
</reference>
<keyword evidence="3" id="KW-1185">Reference proteome</keyword>
<gene>
    <name evidence="2" type="ORF">CDQ91_12655</name>
</gene>
<dbReference type="SUPFAM" id="SSF53335">
    <property type="entry name" value="S-adenosyl-L-methionine-dependent methyltransferases"/>
    <property type="match status" value="1"/>
</dbReference>
<dbReference type="Proteomes" id="UP000197097">
    <property type="component" value="Unassembled WGS sequence"/>
</dbReference>
<accession>A0A246JV14</accession>
<dbReference type="Gene3D" id="3.40.50.150">
    <property type="entry name" value="Vaccinia Virus protein VP39"/>
    <property type="match status" value="1"/>
</dbReference>
<evidence type="ECO:0000313" key="3">
    <source>
        <dbReference type="Proteomes" id="UP000197097"/>
    </source>
</evidence>
<evidence type="ECO:0000259" key="1">
    <source>
        <dbReference type="Pfam" id="PF13649"/>
    </source>
</evidence>
<dbReference type="InterPro" id="IPR041698">
    <property type="entry name" value="Methyltransf_25"/>
</dbReference>
<dbReference type="InterPro" id="IPR029063">
    <property type="entry name" value="SAM-dependent_MTases_sf"/>
</dbReference>
<dbReference type="EMBL" id="NISJ01000006">
    <property type="protein sequence ID" value="OWQ96346.1"/>
    <property type="molecule type" value="Genomic_DNA"/>
</dbReference>
<name>A0A246JV14_9SPHN</name>
<dbReference type="CDD" id="cd02440">
    <property type="entry name" value="AdoMet_MTases"/>
    <property type="match status" value="1"/>
</dbReference>
<comment type="caution">
    <text evidence="2">The sequence shown here is derived from an EMBL/GenBank/DDBJ whole genome shotgun (WGS) entry which is preliminary data.</text>
</comment>
<dbReference type="AlphaFoldDB" id="A0A246JV14"/>
<feature type="domain" description="Methyltransferase" evidence="1">
    <location>
        <begin position="42"/>
        <end position="129"/>
    </location>
</feature>
<dbReference type="Pfam" id="PF13649">
    <property type="entry name" value="Methyltransf_25"/>
    <property type="match status" value="1"/>
</dbReference>
<protein>
    <recommendedName>
        <fullName evidence="1">Methyltransferase domain-containing protein</fullName>
    </recommendedName>
</protein>
<dbReference type="RefSeq" id="WP_088473092.1">
    <property type="nucleotide sequence ID" value="NZ_NISJ01000006.1"/>
</dbReference>
<evidence type="ECO:0000313" key="2">
    <source>
        <dbReference type="EMBL" id="OWQ96346.1"/>
    </source>
</evidence>
<organism evidence="2 3">
    <name type="scientific">Sphingopyxis witflariensis</name>
    <dbReference type="NCBI Taxonomy" id="173675"/>
    <lineage>
        <taxon>Bacteria</taxon>
        <taxon>Pseudomonadati</taxon>
        <taxon>Pseudomonadota</taxon>
        <taxon>Alphaproteobacteria</taxon>
        <taxon>Sphingomonadales</taxon>
        <taxon>Sphingomonadaceae</taxon>
        <taxon>Sphingopyxis</taxon>
    </lineage>
</organism>
<proteinExistence type="predicted"/>